<dbReference type="Proteomes" id="UP000546007">
    <property type="component" value="Unassembled WGS sequence"/>
</dbReference>
<name>A0A7W6HYD6_9BACT</name>
<reference evidence="1 2" key="1">
    <citation type="submission" date="2020-08" db="EMBL/GenBank/DDBJ databases">
        <title>Genomic Encyclopedia of Type Strains, Phase IV (KMG-IV): sequencing the most valuable type-strain genomes for metagenomic binning, comparative biology and taxonomic classification.</title>
        <authorList>
            <person name="Goeker M."/>
        </authorList>
    </citation>
    <scope>NUCLEOTIDE SEQUENCE [LARGE SCALE GENOMIC DNA]</scope>
    <source>
        <strain evidence="1 2">DSM 105721</strain>
    </source>
</reference>
<protein>
    <submittedName>
        <fullName evidence="1">Uncharacterized protein</fullName>
    </submittedName>
</protein>
<proteinExistence type="predicted"/>
<evidence type="ECO:0000313" key="2">
    <source>
        <dbReference type="Proteomes" id="UP000546007"/>
    </source>
</evidence>
<dbReference type="Gene3D" id="3.40.390.70">
    <property type="match status" value="1"/>
</dbReference>
<dbReference type="OrthoDB" id="1119934at2"/>
<accession>A0A7W6HYD6</accession>
<organism evidence="1 2">
    <name type="scientific">Butyricimonas faecihominis</name>
    <dbReference type="NCBI Taxonomy" id="1472416"/>
    <lineage>
        <taxon>Bacteria</taxon>
        <taxon>Pseudomonadati</taxon>
        <taxon>Bacteroidota</taxon>
        <taxon>Bacteroidia</taxon>
        <taxon>Bacteroidales</taxon>
        <taxon>Odoribacteraceae</taxon>
        <taxon>Butyricimonas</taxon>
    </lineage>
</organism>
<evidence type="ECO:0000313" key="1">
    <source>
        <dbReference type="EMBL" id="MBB4027301.1"/>
    </source>
</evidence>
<dbReference type="RefSeq" id="WP_124316593.1">
    <property type="nucleotide sequence ID" value="NZ_AP028155.1"/>
</dbReference>
<gene>
    <name evidence="1" type="ORF">GGR14_003111</name>
</gene>
<sequence>MKKIIFIIICLWGVSVSCSEDHKIGAPDEIQPDYVLPQGDASDEANARIQDIFDTYGSYVLYNYSSKDAFWTQTSAGTGTQTYVIRMGETQYVDEMLDYIHEIWLQFFPDDFLKKGGLPYRVFLADSIYWDRSAVSPGWYVCYNQRINGNSVSIAGMNKDLAGMDAVTKKARKNELLSTMWDYYIAQGLLNVPDEFYEDTDYENAPVLPSSGAEALETYRKRGFLPSSYYNGEPEEWYYGDYAWTQAKANDLKSFLYHLREKTDEEVAWFLNNPEYELIQKKWNILIDYYKKEFGIDLRKMGNTTF</sequence>
<dbReference type="GeneID" id="93103020"/>
<comment type="caution">
    <text evidence="1">The sequence shown here is derived from an EMBL/GenBank/DDBJ whole genome shotgun (WGS) entry which is preliminary data.</text>
</comment>
<dbReference type="PROSITE" id="PS51257">
    <property type="entry name" value="PROKAR_LIPOPROTEIN"/>
    <property type="match status" value="1"/>
</dbReference>
<keyword evidence="2" id="KW-1185">Reference proteome</keyword>
<dbReference type="AlphaFoldDB" id="A0A7W6HYD6"/>
<dbReference type="EMBL" id="JACIES010000009">
    <property type="protein sequence ID" value="MBB4027301.1"/>
    <property type="molecule type" value="Genomic_DNA"/>
</dbReference>